<dbReference type="Proteomes" id="UP000311382">
    <property type="component" value="Unassembled WGS sequence"/>
</dbReference>
<feature type="transmembrane region" description="Helical" evidence="6">
    <location>
        <begin position="281"/>
        <end position="307"/>
    </location>
</feature>
<evidence type="ECO:0000256" key="2">
    <source>
        <dbReference type="ARBA" id="ARBA00022692"/>
    </source>
</evidence>
<feature type="transmembrane region" description="Helical" evidence="6">
    <location>
        <begin position="250"/>
        <end position="269"/>
    </location>
</feature>
<evidence type="ECO:0000313" key="7">
    <source>
        <dbReference type="EMBL" id="TNY23696.1"/>
    </source>
</evidence>
<keyword evidence="2 6" id="KW-0812">Transmembrane</keyword>
<keyword evidence="4 6" id="KW-0472">Membrane</keyword>
<accession>A0A5C5G5E6</accession>
<feature type="transmembrane region" description="Helical" evidence="6">
    <location>
        <begin position="183"/>
        <end position="201"/>
    </location>
</feature>
<keyword evidence="3 6" id="KW-1133">Transmembrane helix</keyword>
<feature type="region of interest" description="Disordered" evidence="5">
    <location>
        <begin position="424"/>
        <end position="459"/>
    </location>
</feature>
<sequence>MASSAPKGPTRQVVALLVIGMLVSGCTNSLTSKFQDMQCVANCDAINPAKRRNFEQPVWQTATMFLGETFCLIAFTLLNSRLNPFRLAARQRRAAASAAAKKRASYDDSGVSLQDEPLLGADALDDSDIERRAAYADADAEVAQPEKVDWRKALLFWTPAACDILGTTCMNVGLFFVPVSIYQMLRGALVLWVGVFSVIFLKRTLTRAQWVALVVCMAGVGIVGASSLIGNGTDADGPETASEDQGVSPLVGVAFVLVAQIFTASQFVIEERIMEHHTVEPLLAAGYEGVSGLSTTMIGLFAISYLYGTRAGPYFDVQQGWHDIVDHPQVWSSSIVIAFSIAMFNFCGLAVTRTVSATARSTIDSCRVIGIWAVSLFLGWETFKPLQVVGFALLSYGAFTYNGITSFPHWTGLHRDALPAGSPPASPPFGAALGGHGPEDADVAPIGTGEQAPLLPRRE</sequence>
<gene>
    <name evidence="7" type="ORF">DMC30DRAFT_414022</name>
</gene>
<dbReference type="InterPro" id="IPR037185">
    <property type="entry name" value="EmrE-like"/>
</dbReference>
<evidence type="ECO:0000256" key="4">
    <source>
        <dbReference type="ARBA" id="ARBA00023136"/>
    </source>
</evidence>
<dbReference type="SUPFAM" id="SSF103481">
    <property type="entry name" value="Multidrug resistance efflux transporter EmrE"/>
    <property type="match status" value="1"/>
</dbReference>
<evidence type="ECO:0008006" key="9">
    <source>
        <dbReference type="Google" id="ProtNLM"/>
    </source>
</evidence>
<feature type="transmembrane region" description="Helical" evidence="6">
    <location>
        <begin position="12"/>
        <end position="30"/>
    </location>
</feature>
<dbReference type="EMBL" id="SOZI01000009">
    <property type="protein sequence ID" value="TNY23696.1"/>
    <property type="molecule type" value="Genomic_DNA"/>
</dbReference>
<dbReference type="PIRSF" id="PIRSF036436">
    <property type="entry name" value="UCP036436"/>
    <property type="match status" value="1"/>
</dbReference>
<evidence type="ECO:0000256" key="5">
    <source>
        <dbReference type="SAM" id="MobiDB-lite"/>
    </source>
</evidence>
<evidence type="ECO:0000313" key="8">
    <source>
        <dbReference type="Proteomes" id="UP000311382"/>
    </source>
</evidence>
<dbReference type="STRING" id="5288.A0A5C5G5E6"/>
<dbReference type="OrthoDB" id="408493at2759"/>
<dbReference type="GO" id="GO:0000139">
    <property type="term" value="C:Golgi membrane"/>
    <property type="evidence" value="ECO:0007669"/>
    <property type="project" value="InterPro"/>
</dbReference>
<dbReference type="InterPro" id="IPR007271">
    <property type="entry name" value="Nuc_sug_transpt"/>
</dbReference>
<dbReference type="PANTHER" id="PTHR13146">
    <property type="match status" value="1"/>
</dbReference>
<evidence type="ECO:0000256" key="1">
    <source>
        <dbReference type="ARBA" id="ARBA00004141"/>
    </source>
</evidence>
<evidence type="ECO:0000256" key="6">
    <source>
        <dbReference type="SAM" id="Phobius"/>
    </source>
</evidence>
<comment type="caution">
    <text evidence="7">The sequence shown here is derived from an EMBL/GenBank/DDBJ whole genome shotgun (WGS) entry which is preliminary data.</text>
</comment>
<feature type="transmembrane region" description="Helical" evidence="6">
    <location>
        <begin position="154"/>
        <end position="177"/>
    </location>
</feature>
<feature type="transmembrane region" description="Helical" evidence="6">
    <location>
        <begin position="210"/>
        <end position="230"/>
    </location>
</feature>
<feature type="transmembrane region" description="Helical" evidence="6">
    <location>
        <begin position="58"/>
        <end position="78"/>
    </location>
</feature>
<dbReference type="PANTHER" id="PTHR13146:SF0">
    <property type="entry name" value="SOLUTE CARRIER FAMILY 35 MEMBER F6"/>
    <property type="match status" value="1"/>
</dbReference>
<protein>
    <recommendedName>
        <fullName evidence="9">Integral membrane protein</fullName>
    </recommendedName>
</protein>
<keyword evidence="8" id="KW-1185">Reference proteome</keyword>
<dbReference type="AlphaFoldDB" id="A0A5C5G5E6"/>
<feature type="transmembrane region" description="Helical" evidence="6">
    <location>
        <begin position="330"/>
        <end position="351"/>
    </location>
</feature>
<comment type="subcellular location">
    <subcellularLocation>
        <location evidence="1">Membrane</location>
        <topology evidence="1">Multi-pass membrane protein</topology>
    </subcellularLocation>
</comment>
<dbReference type="PROSITE" id="PS51257">
    <property type="entry name" value="PROKAR_LIPOPROTEIN"/>
    <property type="match status" value="1"/>
</dbReference>
<name>A0A5C5G5E6_9BASI</name>
<reference evidence="7 8" key="1">
    <citation type="submission" date="2019-03" db="EMBL/GenBank/DDBJ databases">
        <title>Rhodosporidium diobovatum UCD-FST 08-225 genome sequencing, assembly, and annotation.</title>
        <authorList>
            <person name="Fakankun I.U."/>
            <person name="Fristensky B."/>
            <person name="Levin D.B."/>
        </authorList>
    </citation>
    <scope>NUCLEOTIDE SEQUENCE [LARGE SCALE GENOMIC DNA]</scope>
    <source>
        <strain evidence="7 8">UCD-FST 08-225</strain>
    </source>
</reference>
<proteinExistence type="predicted"/>
<dbReference type="InterPro" id="IPR012404">
    <property type="entry name" value="UCP036436"/>
</dbReference>
<dbReference type="GO" id="GO:0015165">
    <property type="term" value="F:pyrimidine nucleotide-sugar transmembrane transporter activity"/>
    <property type="evidence" value="ECO:0007669"/>
    <property type="project" value="InterPro"/>
</dbReference>
<dbReference type="Pfam" id="PF04142">
    <property type="entry name" value="Nuc_sug_transp"/>
    <property type="match status" value="1"/>
</dbReference>
<organism evidence="7 8">
    <name type="scientific">Rhodotorula diobovata</name>
    <dbReference type="NCBI Taxonomy" id="5288"/>
    <lineage>
        <taxon>Eukaryota</taxon>
        <taxon>Fungi</taxon>
        <taxon>Dikarya</taxon>
        <taxon>Basidiomycota</taxon>
        <taxon>Pucciniomycotina</taxon>
        <taxon>Microbotryomycetes</taxon>
        <taxon>Sporidiobolales</taxon>
        <taxon>Sporidiobolaceae</taxon>
        <taxon>Rhodotorula</taxon>
    </lineage>
</organism>
<evidence type="ECO:0000256" key="3">
    <source>
        <dbReference type="ARBA" id="ARBA00022989"/>
    </source>
</evidence>